<protein>
    <recommendedName>
        <fullName evidence="12">Mannosyltransferase</fullName>
        <ecNumber evidence="12">2.4.1.-</ecNumber>
    </recommendedName>
</protein>
<keyword evidence="4 12" id="KW-0328">Glycosyltransferase</keyword>
<evidence type="ECO:0000256" key="4">
    <source>
        <dbReference type="ARBA" id="ARBA00022676"/>
    </source>
</evidence>
<evidence type="ECO:0000256" key="6">
    <source>
        <dbReference type="ARBA" id="ARBA00022692"/>
    </source>
</evidence>
<keyword evidence="5" id="KW-0808">Transferase</keyword>
<feature type="transmembrane region" description="Helical" evidence="12">
    <location>
        <begin position="423"/>
        <end position="442"/>
    </location>
</feature>
<feature type="signal peptide" evidence="14">
    <location>
        <begin position="1"/>
        <end position="21"/>
    </location>
</feature>
<feature type="transmembrane region" description="Helical" evidence="12">
    <location>
        <begin position="219"/>
        <end position="236"/>
    </location>
</feature>
<dbReference type="GO" id="GO:0006487">
    <property type="term" value="P:protein N-linked glycosylation"/>
    <property type="evidence" value="ECO:0007669"/>
    <property type="project" value="TreeGrafter"/>
</dbReference>
<comment type="catalytic activity">
    <reaction evidence="11">
        <text>an alpha-D-Man-(1-&gt;2)-alpha-D-Man-(1-&gt;2)-alpha-D-Man-(1-&gt;3)-[alpha-D-Man-(1-&gt;2)-alpha-D-Man-(1-&gt;3)-alpha-D-Man-(1-&gt;6)]-beta-D-Man-(1-&gt;4)-beta-D-GlcNAc-(1-&gt;4)-alpha-D-GlcNAc-diphospho-di-trans,poly-cis-dolichol + a di-trans,poly-cis-dolichyl beta-D-mannosyl phosphate = an alpha-D-Man-(1-&gt;2)-alpha-D-Man-(1-&gt;2)-alpha-D-Man-(1-&gt;3)-[alpha-D-Man-(1-&gt;2)-alpha-D-Man-(1-&gt;3)-[alpha-D-Man-(1-&gt;6)]-alpha-D-Man-(1-&gt;6)]-beta-D-Man-(1-&gt;4)-beta-D-GlcNAc-(1-&gt;4)-alpha-D-GlcNAc-diphospho-di-trans,poly-cis-dolichol + a di-trans,poly-cis-dolichyl phosphate + H(+)</text>
        <dbReference type="Rhea" id="RHEA:29535"/>
        <dbReference type="Rhea" id="RHEA-COMP:19498"/>
        <dbReference type="Rhea" id="RHEA-COMP:19501"/>
        <dbReference type="Rhea" id="RHEA-COMP:19518"/>
        <dbReference type="Rhea" id="RHEA-COMP:19519"/>
        <dbReference type="ChEBI" id="CHEBI:15378"/>
        <dbReference type="ChEBI" id="CHEBI:57683"/>
        <dbReference type="ChEBI" id="CHEBI:58211"/>
        <dbReference type="ChEBI" id="CHEBI:132517"/>
        <dbReference type="ChEBI" id="CHEBI:132519"/>
        <dbReference type="EC" id="2.4.1.260"/>
    </reaction>
    <physiologicalReaction direction="left-to-right" evidence="11">
        <dbReference type="Rhea" id="RHEA:29536"/>
    </physiologicalReaction>
</comment>
<feature type="transmembrane region" description="Helical" evidence="12">
    <location>
        <begin position="397"/>
        <end position="416"/>
    </location>
</feature>
<reference evidence="15" key="1">
    <citation type="submission" date="2021-01" db="EMBL/GenBank/DDBJ databases">
        <authorList>
            <person name="Corre E."/>
            <person name="Pelletier E."/>
            <person name="Niang G."/>
            <person name="Scheremetjew M."/>
            <person name="Finn R."/>
            <person name="Kale V."/>
            <person name="Holt S."/>
            <person name="Cochrane G."/>
            <person name="Meng A."/>
            <person name="Brown T."/>
            <person name="Cohen L."/>
        </authorList>
    </citation>
    <scope>NUCLEOTIDE SEQUENCE</scope>
    <source>
        <strain evidence="15">ATCC 50979</strain>
    </source>
</reference>
<feature type="transmembrane region" description="Helical" evidence="12">
    <location>
        <begin position="248"/>
        <end position="276"/>
    </location>
</feature>
<dbReference type="GO" id="GO:0052917">
    <property type="term" value="F:dol-P-Man:Man(7)GlcNAc(2)-PP-Dol alpha-1,6-mannosyltransferase activity"/>
    <property type="evidence" value="ECO:0007669"/>
    <property type="project" value="UniProtKB-EC"/>
</dbReference>
<evidence type="ECO:0000256" key="7">
    <source>
        <dbReference type="ARBA" id="ARBA00022824"/>
    </source>
</evidence>
<gene>
    <name evidence="15" type="ORF">SSP0437_LOCUS8019</name>
</gene>
<evidence type="ECO:0000256" key="8">
    <source>
        <dbReference type="ARBA" id="ARBA00022989"/>
    </source>
</evidence>
<evidence type="ECO:0000256" key="10">
    <source>
        <dbReference type="ARBA" id="ARBA00044721"/>
    </source>
</evidence>
<comment type="similarity">
    <text evidence="3 12">Belongs to the glycosyltransferase 22 family.</text>
</comment>
<accession>A0A7S1VHU1</accession>
<evidence type="ECO:0000256" key="13">
    <source>
        <dbReference type="SAM" id="MobiDB-lite"/>
    </source>
</evidence>
<dbReference type="AlphaFoldDB" id="A0A7S1VHU1"/>
<sequence>MSSRVLLLVLLLFSIAHTPFSKVEESFTSHALFDLLFNLQLYHLPCIATANVSNPPPPAHPITPFSPYLSTKSLLTTIAPSSSQCHLAFSTFDHQHHPGPVPRSFIPALLIATPVAALRSVTTTVYHALGTTGQRLGHAMEGALLCLARKGASFRETRLTWYMVGRCVVAVASWCSLSPVARLVGAASDDASLGQSRFYLLFLTQFAYFFYASRLLPHVLALAATTAIAPTILAWSEQRDGPLPLARAAAAFGVVAAIVRAEVAVFGAALGIAALVTTRRTSAASLAVAAGGAVVGAVAGLSFGATVSVLVDSRLWGYPVWPEAASIMFNAVDGNSAAWGTHPPYHYLLVSLPKMCMAALPLSLLGAVRSPLARRALLAALLHVAAYSLLPHKEDRFVSYVLPLVNAAAALGFPALARPGRRLLWLAAGGALAASALLSMHAQLVAYYNYPGAEGLAIAYSFEGHDSFARMSANWTRTLSVYQDNLSVQTGATHWTEKTNGHFTYADQPLDFEYLYYTYDVMLSEEFIDLPPHIRAQFYVLGTSWSFSRRYLGFDDMSSAPGLLQQPTLTVTLRSPRFRAPRAMPPKAAAAAPRPIPRRVP</sequence>
<organism evidence="15">
    <name type="scientific">Sexangularia sp. CB-2014</name>
    <dbReference type="NCBI Taxonomy" id="1486929"/>
    <lineage>
        <taxon>Eukaryota</taxon>
        <taxon>Amoebozoa</taxon>
        <taxon>Tubulinea</taxon>
        <taxon>Elardia</taxon>
        <taxon>Arcellinida</taxon>
        <taxon>Arcellinida incertae sedis</taxon>
        <taxon>Sexangularia</taxon>
    </lineage>
</organism>
<evidence type="ECO:0000256" key="12">
    <source>
        <dbReference type="RuleBase" id="RU363075"/>
    </source>
</evidence>
<evidence type="ECO:0000256" key="9">
    <source>
        <dbReference type="ARBA" id="ARBA00023136"/>
    </source>
</evidence>
<dbReference type="UniPathway" id="UPA00378"/>
<feature type="compositionally biased region" description="Low complexity" evidence="13">
    <location>
        <begin position="582"/>
        <end position="593"/>
    </location>
</feature>
<evidence type="ECO:0000256" key="14">
    <source>
        <dbReference type="SAM" id="SignalP"/>
    </source>
</evidence>
<evidence type="ECO:0000256" key="2">
    <source>
        <dbReference type="ARBA" id="ARBA00004922"/>
    </source>
</evidence>
<dbReference type="PANTHER" id="PTHR22760:SF1">
    <property type="entry name" value="DOL-P-MAN:MAN(7)GLCNAC(2)-PP-DOL ALPHA-1,6-MANNOSYLTRANSFERASE"/>
    <property type="match status" value="1"/>
</dbReference>
<dbReference type="EC" id="2.4.1.-" evidence="12"/>
<dbReference type="GO" id="GO:0005789">
    <property type="term" value="C:endoplasmic reticulum membrane"/>
    <property type="evidence" value="ECO:0007669"/>
    <property type="project" value="UniProtKB-SubCell"/>
</dbReference>
<evidence type="ECO:0000313" key="15">
    <source>
        <dbReference type="EMBL" id="CAD9300493.1"/>
    </source>
</evidence>
<comment type="pathway">
    <text evidence="2">Protein modification; protein glycosylation.</text>
</comment>
<feature type="region of interest" description="Disordered" evidence="13">
    <location>
        <begin position="582"/>
        <end position="601"/>
    </location>
</feature>
<evidence type="ECO:0000256" key="3">
    <source>
        <dbReference type="ARBA" id="ARBA00007063"/>
    </source>
</evidence>
<comment type="function">
    <text evidence="10">Mannosyltransferase that operates in the biosynthetic pathway of dolichol-linked oligosaccharides, the glycan precursors employed in protein asparagine (N)-glycosylation. The assembly of dolichol-linked oligosaccharides begins on the cytosolic side of the endoplasmic reticulum membrane and finishes in its lumen. The sequential addition of sugars to dolichol pyrophosphate produces dolichol-linked oligosaccharides containing fourteen sugars, including two GlcNAcs, nine mannoses and three glucoses. Once assembled, the oligosaccharide is transferred from the lipid to nascent proteins by oligosaccharyltransferases. In the lumen of the endoplasmic reticulum, adds the eighth mannose residue in an alpha-1,6 linkage onto Man(7)GlcNAc(2)-PP-dolichol to produce Man(8)GlcNAc(2)-PP-dolichol.</text>
</comment>
<name>A0A7S1VHU1_9EUKA</name>
<keyword evidence="8 12" id="KW-1133">Transmembrane helix</keyword>
<keyword evidence="7 12" id="KW-0256">Endoplasmic reticulum</keyword>
<feature type="transmembrane region" description="Helical" evidence="12">
    <location>
        <begin position="288"/>
        <end position="311"/>
    </location>
</feature>
<feature type="chain" id="PRO_5030733569" description="Mannosyltransferase" evidence="14">
    <location>
        <begin position="22"/>
        <end position="601"/>
    </location>
</feature>
<keyword evidence="6 12" id="KW-0812">Transmembrane</keyword>
<dbReference type="Pfam" id="PF03901">
    <property type="entry name" value="Glyco_transf_22"/>
    <property type="match status" value="1"/>
</dbReference>
<keyword evidence="9 12" id="KW-0472">Membrane</keyword>
<evidence type="ECO:0000256" key="11">
    <source>
        <dbReference type="ARBA" id="ARBA00048899"/>
    </source>
</evidence>
<proteinExistence type="inferred from homology"/>
<dbReference type="EMBL" id="HBGL01010327">
    <property type="protein sequence ID" value="CAD9300493.1"/>
    <property type="molecule type" value="Transcribed_RNA"/>
</dbReference>
<dbReference type="InterPro" id="IPR005599">
    <property type="entry name" value="GPI_mannosylTrfase"/>
</dbReference>
<comment type="subcellular location">
    <subcellularLocation>
        <location evidence="1 12">Endoplasmic reticulum membrane</location>
        <topology evidence="1 12">Multi-pass membrane protein</topology>
    </subcellularLocation>
</comment>
<dbReference type="PANTHER" id="PTHR22760">
    <property type="entry name" value="GLYCOSYLTRANSFERASE"/>
    <property type="match status" value="1"/>
</dbReference>
<evidence type="ECO:0000256" key="5">
    <source>
        <dbReference type="ARBA" id="ARBA00022679"/>
    </source>
</evidence>
<evidence type="ECO:0000256" key="1">
    <source>
        <dbReference type="ARBA" id="ARBA00004477"/>
    </source>
</evidence>
<keyword evidence="14" id="KW-0732">Signal</keyword>